<feature type="region of interest" description="Disordered" evidence="1">
    <location>
        <begin position="53"/>
        <end position="147"/>
    </location>
</feature>
<name>A0A8B6CZG9_MYTGA</name>
<feature type="compositionally biased region" description="Basic residues" evidence="1">
    <location>
        <begin position="126"/>
        <end position="139"/>
    </location>
</feature>
<evidence type="ECO:0000313" key="3">
    <source>
        <dbReference type="Proteomes" id="UP000596742"/>
    </source>
</evidence>
<dbReference type="AlphaFoldDB" id="A0A8B6CZG9"/>
<organism evidence="2 3">
    <name type="scientific">Mytilus galloprovincialis</name>
    <name type="common">Mediterranean mussel</name>
    <dbReference type="NCBI Taxonomy" id="29158"/>
    <lineage>
        <taxon>Eukaryota</taxon>
        <taxon>Metazoa</taxon>
        <taxon>Spiralia</taxon>
        <taxon>Lophotrochozoa</taxon>
        <taxon>Mollusca</taxon>
        <taxon>Bivalvia</taxon>
        <taxon>Autobranchia</taxon>
        <taxon>Pteriomorphia</taxon>
        <taxon>Mytilida</taxon>
        <taxon>Mytiloidea</taxon>
        <taxon>Mytilidae</taxon>
        <taxon>Mytilinae</taxon>
        <taxon>Mytilus</taxon>
    </lineage>
</organism>
<keyword evidence="3" id="KW-1185">Reference proteome</keyword>
<accession>A0A8B6CZG9</accession>
<comment type="caution">
    <text evidence="2">The sequence shown here is derived from an EMBL/GenBank/DDBJ whole genome shotgun (WGS) entry which is preliminary data.</text>
</comment>
<evidence type="ECO:0000256" key="1">
    <source>
        <dbReference type="SAM" id="MobiDB-lite"/>
    </source>
</evidence>
<gene>
    <name evidence="2" type="ORF">MGAL_10B071940</name>
</gene>
<reference evidence="2" key="1">
    <citation type="submission" date="2018-11" db="EMBL/GenBank/DDBJ databases">
        <authorList>
            <person name="Alioto T."/>
            <person name="Alioto T."/>
        </authorList>
    </citation>
    <scope>NUCLEOTIDE SEQUENCE</scope>
</reference>
<dbReference type="Proteomes" id="UP000596742">
    <property type="component" value="Unassembled WGS sequence"/>
</dbReference>
<dbReference type="OrthoDB" id="10596394at2759"/>
<sequence length="147" mass="17379">MKTNCLRLEDNLIKAKDDEEKLLNIDKNIQKPVTDLLEENLSEEEYSMALSLLPIAPRRNPPTKNWTMDSDSDDEKPSRSHRMNIQHDSDDNSDLNNFNKAKKKRRSRRSRSQPQDSFSEEELKFRGSKIRQKFRKKRSRQNDSDSN</sequence>
<evidence type="ECO:0000313" key="2">
    <source>
        <dbReference type="EMBL" id="VDI11959.1"/>
    </source>
</evidence>
<dbReference type="EMBL" id="UYJE01002572">
    <property type="protein sequence ID" value="VDI11959.1"/>
    <property type="molecule type" value="Genomic_DNA"/>
</dbReference>
<proteinExistence type="predicted"/>
<protein>
    <submittedName>
        <fullName evidence="2">Uncharacterized protein</fullName>
    </submittedName>
</protein>
<feature type="compositionally biased region" description="Basic residues" evidence="1">
    <location>
        <begin position="100"/>
        <end position="111"/>
    </location>
</feature>